<dbReference type="OrthoDB" id="69764at2"/>
<dbReference type="InterPro" id="IPR023159">
    <property type="entry name" value="SO1590-like_sf"/>
</dbReference>
<evidence type="ECO:0000313" key="1">
    <source>
        <dbReference type="EMBL" id="SPE25471.1"/>
    </source>
</evidence>
<protein>
    <recommendedName>
        <fullName evidence="3">DUF3224 domain-containing protein</fullName>
    </recommendedName>
</protein>
<name>A0A2N9LQD1_9BACT</name>
<evidence type="ECO:0000313" key="2">
    <source>
        <dbReference type="Proteomes" id="UP000239735"/>
    </source>
</evidence>
<dbReference type="SUPFAM" id="SSF159238">
    <property type="entry name" value="SO1590-like"/>
    <property type="match status" value="1"/>
</dbReference>
<accession>A0A2N9LQD1</accession>
<gene>
    <name evidence="1" type="ORF">SBA5_50060</name>
</gene>
<organism evidence="1 2">
    <name type="scientific">Candidatus Sulfuritelmatomonas gaucii</name>
    <dbReference type="NCBI Taxonomy" id="2043161"/>
    <lineage>
        <taxon>Bacteria</taxon>
        <taxon>Pseudomonadati</taxon>
        <taxon>Acidobacteriota</taxon>
        <taxon>Terriglobia</taxon>
        <taxon>Terriglobales</taxon>
        <taxon>Acidobacteriaceae</taxon>
        <taxon>Candidatus Sulfuritelmatomonas</taxon>
    </lineage>
</organism>
<dbReference type="AlphaFoldDB" id="A0A2N9LQD1"/>
<proteinExistence type="predicted"/>
<dbReference type="EMBL" id="OKRB01000108">
    <property type="protein sequence ID" value="SPE25471.1"/>
    <property type="molecule type" value="Genomic_DNA"/>
</dbReference>
<evidence type="ECO:0008006" key="3">
    <source>
        <dbReference type="Google" id="ProtNLM"/>
    </source>
</evidence>
<sequence length="128" mass="13619">MQSAHGTFTVDIRPLTPAPVEGVGRFSINKQIHGDVEATTLGEMFTCGDPKQGAAGYVAIEVATGMLHGKHGSFALQHFATMDGSGPKMQVIVVPGSGTGELKGIEGTFTIRVEDGEHFYELEYLLPE</sequence>
<dbReference type="Proteomes" id="UP000239735">
    <property type="component" value="Unassembled WGS sequence"/>
</dbReference>
<dbReference type="InterPro" id="IPR021607">
    <property type="entry name" value="DUF3224"/>
</dbReference>
<dbReference type="Gene3D" id="2.40.350.10">
    <property type="entry name" value="SO1590-like"/>
    <property type="match status" value="1"/>
</dbReference>
<reference evidence="2" key="1">
    <citation type="submission" date="2018-02" db="EMBL/GenBank/DDBJ databases">
        <authorList>
            <person name="Hausmann B."/>
        </authorList>
    </citation>
    <scope>NUCLEOTIDE SEQUENCE [LARGE SCALE GENOMIC DNA]</scope>
    <source>
        <strain evidence="2">Peat soil MAG SbA5</strain>
    </source>
</reference>
<dbReference type="Pfam" id="PF11528">
    <property type="entry name" value="DUF3224"/>
    <property type="match status" value="1"/>
</dbReference>